<dbReference type="RefSeq" id="YP_009008782.1">
    <property type="nucleotide sequence ID" value="NC_023593.1"/>
</dbReference>
<organism evidence="1 2">
    <name type="scientific">Escherichia phage KBNP1711</name>
    <dbReference type="NCBI Taxonomy" id="1436889"/>
    <lineage>
        <taxon>Viruses</taxon>
        <taxon>Duplodnaviria</taxon>
        <taxon>Heunggongvirae</taxon>
        <taxon>Uroviricota</taxon>
        <taxon>Caudoviricetes</taxon>
        <taxon>Mktvariviridae</taxon>
        <taxon>Gordonclarkvirinae</taxon>
        <taxon>Nieuwekanaalvirus</taxon>
        <taxon>Nieuwekanaalvirus KBNP1711</taxon>
    </lineage>
</organism>
<gene>
    <name evidence="1" type="ORF">ECBP3_0088</name>
</gene>
<sequence>MSLVTDFSHYYCGTWIAERRGNLNIPLFVMNVFQQGEFSRDDFSHEAEMALMFEAERWFKTDSGFNRTTVQIGVFNPNLILESPDVGYLQHGRNMVSWTHINPVRQRAKGLMGNKLRGVTSLGRNISGEMVYNLFNPSFEGLLTRFIFINPSDGLVYYKGAHVGRVLLSAGYDSRGRQTVQLLDKFKHIESDFNQYTVELVESL</sequence>
<dbReference type="OrthoDB" id="7597at10239"/>
<dbReference type="KEGG" id="vg:18505222"/>
<evidence type="ECO:0000313" key="2">
    <source>
        <dbReference type="Proteomes" id="UP000019301"/>
    </source>
</evidence>
<dbReference type="GeneID" id="18505222"/>
<proteinExistence type="predicted"/>
<evidence type="ECO:0000313" key="1">
    <source>
        <dbReference type="EMBL" id="AHI60865.1"/>
    </source>
</evidence>
<keyword evidence="2" id="KW-1185">Reference proteome</keyword>
<name>W6ASS5_9CAUD</name>
<protein>
    <submittedName>
        <fullName evidence="1">Uncharacterized protein</fullName>
    </submittedName>
</protein>
<dbReference type="EMBL" id="KF981730">
    <property type="protein sequence ID" value="AHI60865.1"/>
    <property type="molecule type" value="Genomic_DNA"/>
</dbReference>
<accession>W6ASS5</accession>
<reference evidence="1 2" key="1">
    <citation type="submission" date="2013-12" db="EMBL/GenBank/DDBJ databases">
        <authorList>
            <person name="Nho S.W."/>
            <person name="Jang H.B."/>
            <person name="Kim K.S."/>
            <person name="Kim T.H."/>
            <person name="Cha I.S."/>
            <person name="Park S.B."/>
            <person name="Jung T.S."/>
        </authorList>
    </citation>
    <scope>NUCLEOTIDE SEQUENCE [LARGE SCALE GENOMIC DNA]</scope>
</reference>
<dbReference type="Proteomes" id="UP000019301">
    <property type="component" value="Segment"/>
</dbReference>